<proteinExistence type="predicted"/>
<keyword evidence="2" id="KW-1185">Reference proteome</keyword>
<name>A0AC60NW71_IXOPE</name>
<sequence>AFTEHMRHILTLGDLVASEEDLGGVCTVVERVSDPVCTRSCLGMHLFGGKFCVRTDGTTLCTCADLYNPAVKCLCDRKHFNTFLWATVTVFQILTQEDWNVVLFNGMEKTSPWAALYFVALMTFGNYVLFNLLVAILVEGFSAEGDRKKSLEALKDTADIDADGNQKYASQDAEDDPKDNIMKETRMLSQPACGCKTDAAEEPAMALSCIPPIITHTAATPQGSPSATLEMSLVRDLGHRLSPLTALHLPPPCSSSSSADSGGRSTPSPGAASRLSRTPSDRSTASGAPTVLGAAPGAAPGSALLHVPRQGGGGGFVRNDGPSPTNGRRRRRSCVSPAPTLTRKMVQGTKGLSRWRIMYGKVGPPQFASHQGRIKQQAQFLTYRDY</sequence>
<organism evidence="1 2">
    <name type="scientific">Ixodes persulcatus</name>
    <name type="common">Taiga tick</name>
    <dbReference type="NCBI Taxonomy" id="34615"/>
    <lineage>
        <taxon>Eukaryota</taxon>
        <taxon>Metazoa</taxon>
        <taxon>Ecdysozoa</taxon>
        <taxon>Arthropoda</taxon>
        <taxon>Chelicerata</taxon>
        <taxon>Arachnida</taxon>
        <taxon>Acari</taxon>
        <taxon>Parasitiformes</taxon>
        <taxon>Ixodida</taxon>
        <taxon>Ixodoidea</taxon>
        <taxon>Ixodidae</taxon>
        <taxon>Ixodinae</taxon>
        <taxon>Ixodes</taxon>
    </lineage>
</organism>
<accession>A0AC60NW71</accession>
<evidence type="ECO:0000313" key="1">
    <source>
        <dbReference type="EMBL" id="KAG0411342.1"/>
    </source>
</evidence>
<evidence type="ECO:0000313" key="2">
    <source>
        <dbReference type="Proteomes" id="UP000805193"/>
    </source>
</evidence>
<gene>
    <name evidence="1" type="ORF">HPB47_011524</name>
</gene>
<comment type="caution">
    <text evidence="1">The sequence shown here is derived from an EMBL/GenBank/DDBJ whole genome shotgun (WGS) entry which is preliminary data.</text>
</comment>
<dbReference type="EMBL" id="JABSTQ010011438">
    <property type="protein sequence ID" value="KAG0411342.1"/>
    <property type="molecule type" value="Genomic_DNA"/>
</dbReference>
<dbReference type="Proteomes" id="UP000805193">
    <property type="component" value="Unassembled WGS sequence"/>
</dbReference>
<reference evidence="1 2" key="1">
    <citation type="journal article" date="2020" name="Cell">
        <title>Large-Scale Comparative Analyses of Tick Genomes Elucidate Their Genetic Diversity and Vector Capacities.</title>
        <authorList>
            <consortium name="Tick Genome and Microbiome Consortium (TIGMIC)"/>
            <person name="Jia N."/>
            <person name="Wang J."/>
            <person name="Shi W."/>
            <person name="Du L."/>
            <person name="Sun Y."/>
            <person name="Zhan W."/>
            <person name="Jiang J.F."/>
            <person name="Wang Q."/>
            <person name="Zhang B."/>
            <person name="Ji P."/>
            <person name="Bell-Sakyi L."/>
            <person name="Cui X.M."/>
            <person name="Yuan T.T."/>
            <person name="Jiang B.G."/>
            <person name="Yang W.F."/>
            <person name="Lam T.T."/>
            <person name="Chang Q.C."/>
            <person name="Ding S.J."/>
            <person name="Wang X.J."/>
            <person name="Zhu J.G."/>
            <person name="Ruan X.D."/>
            <person name="Zhao L."/>
            <person name="Wei J.T."/>
            <person name="Ye R.Z."/>
            <person name="Que T.C."/>
            <person name="Du C.H."/>
            <person name="Zhou Y.H."/>
            <person name="Cheng J.X."/>
            <person name="Dai P.F."/>
            <person name="Guo W.B."/>
            <person name="Han X.H."/>
            <person name="Huang E.J."/>
            <person name="Li L.F."/>
            <person name="Wei W."/>
            <person name="Gao Y.C."/>
            <person name="Liu J.Z."/>
            <person name="Shao H.Z."/>
            <person name="Wang X."/>
            <person name="Wang C.C."/>
            <person name="Yang T.C."/>
            <person name="Huo Q.B."/>
            <person name="Li W."/>
            <person name="Chen H.Y."/>
            <person name="Chen S.E."/>
            <person name="Zhou L.G."/>
            <person name="Ni X.B."/>
            <person name="Tian J.H."/>
            <person name="Sheng Y."/>
            <person name="Liu T."/>
            <person name="Pan Y.S."/>
            <person name="Xia L.Y."/>
            <person name="Li J."/>
            <person name="Zhao F."/>
            <person name="Cao W.C."/>
        </authorList>
    </citation>
    <scope>NUCLEOTIDE SEQUENCE [LARGE SCALE GENOMIC DNA]</scope>
    <source>
        <strain evidence="1">Iper-2018</strain>
    </source>
</reference>
<feature type="non-terminal residue" evidence="1">
    <location>
        <position position="1"/>
    </location>
</feature>
<protein>
    <submittedName>
        <fullName evidence="1">Uncharacterized protein</fullName>
    </submittedName>
</protein>